<feature type="transmembrane region" description="Helical" evidence="1">
    <location>
        <begin position="39"/>
        <end position="59"/>
    </location>
</feature>
<keyword evidence="1" id="KW-0812">Transmembrane</keyword>
<dbReference type="AlphaFoldDB" id="A0A928VJH7"/>
<evidence type="ECO:0000313" key="4">
    <source>
        <dbReference type="Proteomes" id="UP000625316"/>
    </source>
</evidence>
<evidence type="ECO:0008006" key="5">
    <source>
        <dbReference type="Google" id="ProtNLM"/>
    </source>
</evidence>
<keyword evidence="1" id="KW-1133">Transmembrane helix</keyword>
<dbReference type="RefSeq" id="WP_264323706.1">
    <property type="nucleotide sequence ID" value="NZ_JADEXQ010000008.1"/>
</dbReference>
<name>A0A928VJH7_9CYAN</name>
<protein>
    <recommendedName>
        <fullName evidence="5">DUF3899 domain-containing protein</fullName>
    </recommendedName>
</protein>
<keyword evidence="2" id="KW-0732">Signal</keyword>
<evidence type="ECO:0000256" key="1">
    <source>
        <dbReference type="SAM" id="Phobius"/>
    </source>
</evidence>
<dbReference type="Proteomes" id="UP000625316">
    <property type="component" value="Unassembled WGS sequence"/>
</dbReference>
<evidence type="ECO:0000313" key="3">
    <source>
        <dbReference type="EMBL" id="MBE9028883.1"/>
    </source>
</evidence>
<feature type="transmembrane region" description="Helical" evidence="1">
    <location>
        <begin position="93"/>
        <end position="115"/>
    </location>
</feature>
<comment type="caution">
    <text evidence="3">The sequence shown here is derived from an EMBL/GenBank/DDBJ whole genome shotgun (WGS) entry which is preliminary data.</text>
</comment>
<evidence type="ECO:0000256" key="2">
    <source>
        <dbReference type="SAM" id="SignalP"/>
    </source>
</evidence>
<proteinExistence type="predicted"/>
<feature type="chain" id="PRO_5037509718" description="DUF3899 domain-containing protein" evidence="2">
    <location>
        <begin position="30"/>
        <end position="119"/>
    </location>
</feature>
<accession>A0A928VJH7</accession>
<keyword evidence="4" id="KW-1185">Reference proteome</keyword>
<sequence>MFDRFLINQRIWILLLTLMLFLSHAVAHASHQASAWVHGIVILVGLGFTLYNALFITNWHHLCERLVNKIQKWRSRRLLTALPRKKVWYQQKLISFIGLVIGLLVSLVAFLGLVMQTSA</sequence>
<keyword evidence="1" id="KW-0472">Membrane</keyword>
<reference evidence="3" key="1">
    <citation type="submission" date="2020-10" db="EMBL/GenBank/DDBJ databases">
        <authorList>
            <person name="Castelo-Branco R."/>
            <person name="Eusebio N."/>
            <person name="Adriana R."/>
            <person name="Vieira A."/>
            <person name="Brugerolle De Fraissinette N."/>
            <person name="Rezende De Castro R."/>
            <person name="Schneider M.P."/>
            <person name="Vasconcelos V."/>
            <person name="Leao P.N."/>
        </authorList>
    </citation>
    <scope>NUCLEOTIDE SEQUENCE</scope>
    <source>
        <strain evidence="3">LEGE 11480</strain>
    </source>
</reference>
<gene>
    <name evidence="3" type="ORF">IQ266_03795</name>
</gene>
<feature type="signal peptide" evidence="2">
    <location>
        <begin position="1"/>
        <end position="29"/>
    </location>
</feature>
<organism evidence="3 4">
    <name type="scientific">Romeriopsis navalis LEGE 11480</name>
    <dbReference type="NCBI Taxonomy" id="2777977"/>
    <lineage>
        <taxon>Bacteria</taxon>
        <taxon>Bacillati</taxon>
        <taxon>Cyanobacteriota</taxon>
        <taxon>Cyanophyceae</taxon>
        <taxon>Leptolyngbyales</taxon>
        <taxon>Leptolyngbyaceae</taxon>
        <taxon>Romeriopsis</taxon>
        <taxon>Romeriopsis navalis</taxon>
    </lineage>
</organism>
<dbReference type="EMBL" id="JADEXQ010000008">
    <property type="protein sequence ID" value="MBE9028883.1"/>
    <property type="molecule type" value="Genomic_DNA"/>
</dbReference>